<organism evidence="3 4">
    <name type="scientific">Amborella trichopoda</name>
    <dbReference type="NCBI Taxonomy" id="13333"/>
    <lineage>
        <taxon>Eukaryota</taxon>
        <taxon>Viridiplantae</taxon>
        <taxon>Streptophyta</taxon>
        <taxon>Embryophyta</taxon>
        <taxon>Tracheophyta</taxon>
        <taxon>Spermatophyta</taxon>
        <taxon>Magnoliopsida</taxon>
        <taxon>Amborellales</taxon>
        <taxon>Amborellaceae</taxon>
        <taxon>Amborella</taxon>
    </lineage>
</organism>
<name>U5D4X2_AMBTC</name>
<protein>
    <submittedName>
        <fullName evidence="3">Uncharacterized protein</fullName>
    </submittedName>
</protein>
<dbReference type="Proteomes" id="UP000017836">
    <property type="component" value="Unassembled WGS sequence"/>
</dbReference>
<accession>U5D4X2</accession>
<keyword evidence="2" id="KW-0472">Membrane</keyword>
<evidence type="ECO:0000256" key="2">
    <source>
        <dbReference type="SAM" id="Phobius"/>
    </source>
</evidence>
<dbReference type="AlphaFoldDB" id="U5D4X2"/>
<dbReference type="Gramene" id="ERN16467">
    <property type="protein sequence ID" value="ERN16467"/>
    <property type="gene ID" value="AMTR_s00052p00212420"/>
</dbReference>
<feature type="coiled-coil region" evidence="1">
    <location>
        <begin position="32"/>
        <end position="66"/>
    </location>
</feature>
<dbReference type="HOGENOM" id="CLU_134812_0_0_1"/>
<dbReference type="PANTHER" id="PTHR38355">
    <property type="entry name" value="OS06G0149500 PROTEIN"/>
    <property type="match status" value="1"/>
</dbReference>
<dbReference type="eggNOG" id="ENOG502S3YR">
    <property type="taxonomic scope" value="Eukaryota"/>
</dbReference>
<reference evidence="4" key="1">
    <citation type="journal article" date="2013" name="Science">
        <title>The Amborella genome and the evolution of flowering plants.</title>
        <authorList>
            <consortium name="Amborella Genome Project"/>
        </authorList>
    </citation>
    <scope>NUCLEOTIDE SEQUENCE [LARGE SCALE GENOMIC DNA]</scope>
</reference>
<evidence type="ECO:0000256" key="1">
    <source>
        <dbReference type="SAM" id="Coils"/>
    </source>
</evidence>
<dbReference type="EMBL" id="KI392446">
    <property type="protein sequence ID" value="ERN16467.1"/>
    <property type="molecule type" value="Genomic_DNA"/>
</dbReference>
<evidence type="ECO:0000313" key="4">
    <source>
        <dbReference type="Proteomes" id="UP000017836"/>
    </source>
</evidence>
<dbReference type="OMA" id="DYLIHIA"/>
<keyword evidence="2" id="KW-0812">Transmembrane</keyword>
<gene>
    <name evidence="3" type="ORF">AMTR_s00052p00212420</name>
</gene>
<keyword evidence="4" id="KW-1185">Reference proteome</keyword>
<keyword evidence="1" id="KW-0175">Coiled coil</keyword>
<keyword evidence="2" id="KW-1133">Transmembrane helix</keyword>
<dbReference type="PANTHER" id="PTHR38355:SF1">
    <property type="entry name" value="OS06G0149500 PROTEIN"/>
    <property type="match status" value="1"/>
</dbReference>
<proteinExistence type="predicted"/>
<feature type="transmembrane region" description="Helical" evidence="2">
    <location>
        <begin position="15"/>
        <end position="34"/>
    </location>
</feature>
<evidence type="ECO:0000313" key="3">
    <source>
        <dbReference type="EMBL" id="ERN16467.1"/>
    </source>
</evidence>
<sequence length="114" mass="13192">MKRWVSGLLVGKEDYLIHIALFGAFAALCARSVGQQREIETLEWEKEELQNKNKALKNTMWQWKQHLFSQTSHNPALSLSRLKTIYGEVDTQTPQDIRLYIDEPQRSGLSCNTN</sequence>